<dbReference type="InterPro" id="IPR043128">
    <property type="entry name" value="Rev_trsase/Diguanyl_cyclase"/>
</dbReference>
<dbReference type="RefSeq" id="WP_249868382.1">
    <property type="nucleotide sequence ID" value="NZ_JAMGBC010000001.1"/>
</dbReference>
<protein>
    <recommendedName>
        <fullName evidence="1">diguanylate cyclase</fullName>
        <ecNumber evidence="1">2.7.7.65</ecNumber>
    </recommendedName>
</protein>
<gene>
    <name evidence="5" type="ORF">LZ519_09205</name>
</gene>
<feature type="domain" description="GGDEF" evidence="4">
    <location>
        <begin position="63"/>
        <end position="187"/>
    </location>
</feature>
<dbReference type="InterPro" id="IPR050469">
    <property type="entry name" value="Diguanylate_Cyclase"/>
</dbReference>
<dbReference type="Pfam" id="PF00990">
    <property type="entry name" value="GGDEF"/>
    <property type="match status" value="1"/>
</dbReference>
<dbReference type="InterPro" id="IPR029787">
    <property type="entry name" value="Nucleotide_cyclase"/>
</dbReference>
<dbReference type="Gene3D" id="3.30.70.270">
    <property type="match status" value="1"/>
</dbReference>
<accession>A0ABT0RGV0</accession>
<reference evidence="5" key="1">
    <citation type="submission" date="2022-05" db="EMBL/GenBank/DDBJ databases">
        <authorList>
            <person name="Jo J.-H."/>
            <person name="Im W.-T."/>
        </authorList>
    </citation>
    <scope>NUCLEOTIDE SEQUENCE</scope>
    <source>
        <strain evidence="5">RG327</strain>
    </source>
</reference>
<keyword evidence="3" id="KW-0175">Coiled coil</keyword>
<organism evidence="5 6">
    <name type="scientific">Sphingomonas anseongensis</name>
    <dbReference type="NCBI Taxonomy" id="2908207"/>
    <lineage>
        <taxon>Bacteria</taxon>
        <taxon>Pseudomonadati</taxon>
        <taxon>Pseudomonadota</taxon>
        <taxon>Alphaproteobacteria</taxon>
        <taxon>Sphingomonadales</taxon>
        <taxon>Sphingomonadaceae</taxon>
        <taxon>Sphingomonas</taxon>
    </lineage>
</organism>
<comment type="catalytic activity">
    <reaction evidence="2">
        <text>2 GTP = 3',3'-c-di-GMP + 2 diphosphate</text>
        <dbReference type="Rhea" id="RHEA:24898"/>
        <dbReference type="ChEBI" id="CHEBI:33019"/>
        <dbReference type="ChEBI" id="CHEBI:37565"/>
        <dbReference type="ChEBI" id="CHEBI:58805"/>
        <dbReference type="EC" id="2.7.7.65"/>
    </reaction>
</comment>
<evidence type="ECO:0000259" key="4">
    <source>
        <dbReference type="PROSITE" id="PS50887"/>
    </source>
</evidence>
<dbReference type="PANTHER" id="PTHR45138">
    <property type="entry name" value="REGULATORY COMPONENTS OF SENSORY TRANSDUCTION SYSTEM"/>
    <property type="match status" value="1"/>
</dbReference>
<keyword evidence="5" id="KW-0548">Nucleotidyltransferase</keyword>
<sequence>MESPGAEAFEEIERLREKIARLEERVRQLDALAHQDSLVHVPNRRGFMRELEALIARVSRYGEGGAMLFVDIDGLKRINDSFGHKAGDEALIHVANALASGVRKSDCVARLGGDEFGVLLVHADEETARETAGRLKTLIDEHESHCDGNRLPLSIAIGVTMVAANDTTDAVIARADRAMYAEKSAAA</sequence>
<dbReference type="InterPro" id="IPR000160">
    <property type="entry name" value="GGDEF_dom"/>
</dbReference>
<proteinExistence type="predicted"/>
<dbReference type="SMART" id="SM00267">
    <property type="entry name" value="GGDEF"/>
    <property type="match status" value="1"/>
</dbReference>
<dbReference type="SUPFAM" id="SSF55073">
    <property type="entry name" value="Nucleotide cyclase"/>
    <property type="match status" value="1"/>
</dbReference>
<dbReference type="PANTHER" id="PTHR45138:SF9">
    <property type="entry name" value="DIGUANYLATE CYCLASE DGCM-RELATED"/>
    <property type="match status" value="1"/>
</dbReference>
<feature type="coiled-coil region" evidence="3">
    <location>
        <begin position="5"/>
        <end position="32"/>
    </location>
</feature>
<dbReference type="EMBL" id="JAMGBC010000001">
    <property type="protein sequence ID" value="MCL6679486.1"/>
    <property type="molecule type" value="Genomic_DNA"/>
</dbReference>
<keyword evidence="6" id="KW-1185">Reference proteome</keyword>
<keyword evidence="5" id="KW-0808">Transferase</keyword>
<name>A0ABT0RGV0_9SPHN</name>
<evidence type="ECO:0000313" key="5">
    <source>
        <dbReference type="EMBL" id="MCL6679486.1"/>
    </source>
</evidence>
<dbReference type="PROSITE" id="PS50887">
    <property type="entry name" value="GGDEF"/>
    <property type="match status" value="1"/>
</dbReference>
<dbReference type="GO" id="GO:0052621">
    <property type="term" value="F:diguanylate cyclase activity"/>
    <property type="evidence" value="ECO:0007669"/>
    <property type="project" value="UniProtKB-EC"/>
</dbReference>
<evidence type="ECO:0000313" key="6">
    <source>
        <dbReference type="Proteomes" id="UP001165343"/>
    </source>
</evidence>
<comment type="caution">
    <text evidence="5">The sequence shown here is derived from an EMBL/GenBank/DDBJ whole genome shotgun (WGS) entry which is preliminary data.</text>
</comment>
<dbReference type="Proteomes" id="UP001165343">
    <property type="component" value="Unassembled WGS sequence"/>
</dbReference>
<evidence type="ECO:0000256" key="3">
    <source>
        <dbReference type="SAM" id="Coils"/>
    </source>
</evidence>
<dbReference type="NCBIfam" id="TIGR00254">
    <property type="entry name" value="GGDEF"/>
    <property type="match status" value="1"/>
</dbReference>
<dbReference type="CDD" id="cd01949">
    <property type="entry name" value="GGDEF"/>
    <property type="match status" value="1"/>
</dbReference>
<dbReference type="EC" id="2.7.7.65" evidence="1"/>
<evidence type="ECO:0000256" key="2">
    <source>
        <dbReference type="ARBA" id="ARBA00034247"/>
    </source>
</evidence>
<evidence type="ECO:0000256" key="1">
    <source>
        <dbReference type="ARBA" id="ARBA00012528"/>
    </source>
</evidence>